<dbReference type="Proteomes" id="UP000018208">
    <property type="component" value="Unassembled WGS sequence"/>
</dbReference>
<keyword evidence="4" id="KW-1185">Reference proteome</keyword>
<dbReference type="CDD" id="cd02869">
    <property type="entry name" value="PseudoU_synth_RluA_like"/>
    <property type="match status" value="1"/>
</dbReference>
<dbReference type="EMBL" id="KI545996">
    <property type="protein sequence ID" value="EST48273.1"/>
    <property type="molecule type" value="Genomic_DNA"/>
</dbReference>
<evidence type="ECO:0000313" key="2">
    <source>
        <dbReference type="EMBL" id="EST48273.1"/>
    </source>
</evidence>
<dbReference type="EMBL" id="AUWU02000006">
    <property type="protein sequence ID" value="KAH0571561.1"/>
    <property type="molecule type" value="Genomic_DNA"/>
</dbReference>
<dbReference type="SUPFAM" id="SSF55120">
    <property type="entry name" value="Pseudouridine synthase"/>
    <property type="match status" value="1"/>
</dbReference>
<evidence type="ECO:0000313" key="3">
    <source>
        <dbReference type="EMBL" id="KAH0571561.1"/>
    </source>
</evidence>
<dbReference type="OrthoDB" id="418349at2759"/>
<evidence type="ECO:0000313" key="4">
    <source>
        <dbReference type="Proteomes" id="UP000018208"/>
    </source>
</evidence>
<dbReference type="InterPro" id="IPR020103">
    <property type="entry name" value="PsdUridine_synth_cat_dom_sf"/>
</dbReference>
<name>V6LVK6_9EUKA</name>
<dbReference type="PANTHER" id="PTHR21600:SF70">
    <property type="entry name" value="PSEUDOURIDINE SYNTHASE RSUA_RLUA-LIKE DOMAIN-CONTAINING PROTEIN"/>
    <property type="match status" value="1"/>
</dbReference>
<proteinExistence type="predicted"/>
<dbReference type="PANTHER" id="PTHR21600">
    <property type="entry name" value="MITOCHONDRIAL RNA PSEUDOURIDINE SYNTHASE"/>
    <property type="match status" value="1"/>
</dbReference>
<gene>
    <name evidence="2" type="ORF">SS50377_11614</name>
    <name evidence="3" type="ORF">SS50377_25750</name>
</gene>
<dbReference type="GO" id="GO:0003723">
    <property type="term" value="F:RNA binding"/>
    <property type="evidence" value="ECO:0007669"/>
    <property type="project" value="InterPro"/>
</dbReference>
<accession>V6LVK6</accession>
<dbReference type="AlphaFoldDB" id="V6LVK6"/>
<dbReference type="VEuPathDB" id="GiardiaDB:SS50377_25750"/>
<dbReference type="InterPro" id="IPR006145">
    <property type="entry name" value="PsdUridine_synth_RsuA/RluA"/>
</dbReference>
<dbReference type="GO" id="GO:0009982">
    <property type="term" value="F:pseudouridine synthase activity"/>
    <property type="evidence" value="ECO:0007669"/>
    <property type="project" value="InterPro"/>
</dbReference>
<dbReference type="Gene3D" id="3.30.2350.10">
    <property type="entry name" value="Pseudouridine synthase"/>
    <property type="match status" value="1"/>
</dbReference>
<dbReference type="InterPro" id="IPR050188">
    <property type="entry name" value="RluA_PseudoU_synthase"/>
</dbReference>
<dbReference type="Pfam" id="PF00849">
    <property type="entry name" value="PseudoU_synth_2"/>
    <property type="match status" value="1"/>
</dbReference>
<organism evidence="2">
    <name type="scientific">Spironucleus salmonicida</name>
    <dbReference type="NCBI Taxonomy" id="348837"/>
    <lineage>
        <taxon>Eukaryota</taxon>
        <taxon>Metamonada</taxon>
        <taxon>Diplomonadida</taxon>
        <taxon>Hexamitidae</taxon>
        <taxon>Hexamitinae</taxon>
        <taxon>Spironucleus</taxon>
    </lineage>
</organism>
<dbReference type="GO" id="GO:0000455">
    <property type="term" value="P:enzyme-directed rRNA pseudouridine synthesis"/>
    <property type="evidence" value="ECO:0007669"/>
    <property type="project" value="TreeGrafter"/>
</dbReference>
<evidence type="ECO:0000259" key="1">
    <source>
        <dbReference type="Pfam" id="PF00849"/>
    </source>
</evidence>
<reference evidence="3" key="2">
    <citation type="submission" date="2020-12" db="EMBL/GenBank/DDBJ databases">
        <title>New Spironucleus salmonicida genome in near-complete chromosomes.</title>
        <authorList>
            <person name="Xu F."/>
            <person name="Kurt Z."/>
            <person name="Jimenez-Gonzalez A."/>
            <person name="Astvaldsson A."/>
            <person name="Andersson J.O."/>
            <person name="Svard S.G."/>
        </authorList>
    </citation>
    <scope>NUCLEOTIDE SEQUENCE</scope>
    <source>
        <strain evidence="3">ATCC 50377</strain>
    </source>
</reference>
<protein>
    <submittedName>
        <fullName evidence="2">Ribosomal large subunit pseudouridine synthase D</fullName>
    </submittedName>
</protein>
<reference evidence="2 3" key="1">
    <citation type="journal article" date="2014" name="PLoS Genet.">
        <title>The Genome of Spironucleus salmonicida Highlights a Fish Pathogen Adapted to Fluctuating Environments.</title>
        <authorList>
            <person name="Xu F."/>
            <person name="Jerlstrom-Hultqvist J."/>
            <person name="Einarsson E."/>
            <person name="Astvaldsson A."/>
            <person name="Svard S.G."/>
            <person name="Andersson J.O."/>
        </authorList>
    </citation>
    <scope>NUCLEOTIDE SEQUENCE</scope>
    <source>
        <strain evidence="3">ATCC 50377</strain>
    </source>
</reference>
<sequence>MTDQIQETSPQIQIILDTDDYIVINKPPNVPVDGNHLFTVEKLVPQPHKLVHQLDSPTSGILLLAKTKKAAAAAAKEFQQRKTAKFYLAVLHEEINQFQVDQPICDDINDFKKFKMTIGGDKQSETFIYSLFLDPDSGRQLVLLKPITGRRHQLRVHCKFAGSSILGDKTYGQINEGERLCLHSLYLKNNAINVGLFAKIQQDDQFFEQVNCEINWSLLQQLVEDWKQPSIDQLQDCISTKAQ</sequence>
<feature type="domain" description="Pseudouridine synthase RsuA/RluA-like" evidence="1">
    <location>
        <begin position="20"/>
        <end position="159"/>
    </location>
</feature>